<gene>
    <name evidence="2" type="ORF">HHUSO_G31237</name>
</gene>
<name>A0ABR0YCS5_HUSHU</name>
<evidence type="ECO:0000313" key="3">
    <source>
        <dbReference type="Proteomes" id="UP001369086"/>
    </source>
</evidence>
<dbReference type="Pfam" id="PF15794">
    <property type="entry name" value="CCDC106"/>
    <property type="match status" value="1"/>
</dbReference>
<keyword evidence="3" id="KW-1185">Reference proteome</keyword>
<sequence length="102" mass="11455">MLKSVIDDLKMERDFIRKQLQCSTSTDRPGKKNRRDSFTVISSFHTGFFTSSSSEETSVSSEEDESDGSSDVKHSKKSSKRKKGKKQAKSKKEVYRGKGVGI</sequence>
<dbReference type="Proteomes" id="UP001369086">
    <property type="component" value="Unassembled WGS sequence"/>
</dbReference>
<evidence type="ECO:0000313" key="2">
    <source>
        <dbReference type="EMBL" id="KAK6470270.1"/>
    </source>
</evidence>
<evidence type="ECO:0000256" key="1">
    <source>
        <dbReference type="SAM" id="MobiDB-lite"/>
    </source>
</evidence>
<dbReference type="EMBL" id="JAHFZB010000036">
    <property type="protein sequence ID" value="KAK6470270.1"/>
    <property type="molecule type" value="Genomic_DNA"/>
</dbReference>
<feature type="compositionally biased region" description="Basic residues" evidence="1">
    <location>
        <begin position="74"/>
        <end position="89"/>
    </location>
</feature>
<reference evidence="2 3" key="1">
    <citation type="submission" date="2021-05" db="EMBL/GenBank/DDBJ databases">
        <authorList>
            <person name="Zahm M."/>
            <person name="Klopp C."/>
            <person name="Cabau C."/>
            <person name="Kuhl H."/>
            <person name="Suciu R."/>
            <person name="Ciorpac M."/>
            <person name="Holostenco D."/>
            <person name="Gessner J."/>
            <person name="Wuertz S."/>
            <person name="Hohne C."/>
            <person name="Stock M."/>
            <person name="Gislard M."/>
            <person name="Lluch J."/>
            <person name="Milhes M."/>
            <person name="Lampietro C."/>
            <person name="Lopez Roques C."/>
            <person name="Donnadieu C."/>
            <person name="Du K."/>
            <person name="Schartl M."/>
            <person name="Guiguen Y."/>
        </authorList>
    </citation>
    <scope>NUCLEOTIDE SEQUENCE [LARGE SCALE GENOMIC DNA]</scope>
    <source>
        <strain evidence="2">Hh-F2</strain>
        <tissue evidence="2">Blood</tissue>
    </source>
</reference>
<comment type="caution">
    <text evidence="2">The sequence shown here is derived from an EMBL/GenBank/DDBJ whole genome shotgun (WGS) entry which is preliminary data.</text>
</comment>
<accession>A0ABR0YCS5</accession>
<dbReference type="InterPro" id="IPR031591">
    <property type="entry name" value="CCDC106"/>
</dbReference>
<feature type="compositionally biased region" description="Low complexity" evidence="1">
    <location>
        <begin position="50"/>
        <end position="60"/>
    </location>
</feature>
<protein>
    <submittedName>
        <fullName evidence="2">Uncharacterized protein</fullName>
    </submittedName>
</protein>
<feature type="region of interest" description="Disordered" evidence="1">
    <location>
        <begin position="50"/>
        <end position="102"/>
    </location>
</feature>
<organism evidence="2 3">
    <name type="scientific">Huso huso</name>
    <name type="common">Beluga</name>
    <name type="synonym">Acipenser huso</name>
    <dbReference type="NCBI Taxonomy" id="61971"/>
    <lineage>
        <taxon>Eukaryota</taxon>
        <taxon>Metazoa</taxon>
        <taxon>Chordata</taxon>
        <taxon>Craniata</taxon>
        <taxon>Vertebrata</taxon>
        <taxon>Euteleostomi</taxon>
        <taxon>Actinopterygii</taxon>
        <taxon>Chondrostei</taxon>
        <taxon>Acipenseriformes</taxon>
        <taxon>Acipenseridae</taxon>
        <taxon>Huso</taxon>
    </lineage>
</organism>
<proteinExistence type="predicted"/>